<dbReference type="GeneID" id="83207810"/>
<evidence type="ECO:0000313" key="2">
    <source>
        <dbReference type="EMBL" id="KAJ8664110.1"/>
    </source>
</evidence>
<gene>
    <name evidence="2" type="ORF">O0I10_000388</name>
</gene>
<dbReference type="Gene3D" id="2.60.40.640">
    <property type="match status" value="1"/>
</dbReference>
<comment type="caution">
    <text evidence="2">The sequence shown here is derived from an EMBL/GenBank/DDBJ whole genome shotgun (WGS) entry which is preliminary data.</text>
</comment>
<dbReference type="SUPFAM" id="SSF81296">
    <property type="entry name" value="E set domains"/>
    <property type="match status" value="1"/>
</dbReference>
<accession>A0AAD8DJE1</accession>
<proteinExistence type="predicted"/>
<evidence type="ECO:0000256" key="1">
    <source>
        <dbReference type="SAM" id="MobiDB-lite"/>
    </source>
</evidence>
<evidence type="ECO:0000313" key="3">
    <source>
        <dbReference type="Proteomes" id="UP001234581"/>
    </source>
</evidence>
<name>A0AAD8DJE1_9FUNG</name>
<dbReference type="Proteomes" id="UP001234581">
    <property type="component" value="Unassembled WGS sequence"/>
</dbReference>
<feature type="compositionally biased region" description="Polar residues" evidence="1">
    <location>
        <begin position="373"/>
        <end position="383"/>
    </location>
</feature>
<sequence>MDFDKGPLIDIRLLEPDIRLPVDGGNGGVLRGSVSITCRKSYTIQSLELLFEGFQYIIADGDRPLKGERKQIARHPVLLYPVSTTSNNTDADTAPDLLISPGTTQCTFESILPSHLPATIQCPELDIQYSLRATMHYNRISTSTSNSTTSITSSKPQWLSRKRIRNTACTIPVRLIAAPSSASLLYHNHGIDSLKQTTTWCQYRIAFEHRSITAGKTMGILLQMAPHLQGMWLEQVYIEWIERRRVSTQKLSKHLLLPIRWVQLDPSGHQQHHTMAPPLRLGSHPRSFRLAYQVPEHLVPSTQFHDQFAMDHHVIVSMLLSFPAVVKCKNDDNRRYMRRYTKTIRFGTDIRVIDGRQDQDARLPPYQECAKSQDGSSSSSTLIMQGPPMYTP</sequence>
<dbReference type="AlphaFoldDB" id="A0AAD8DJE1"/>
<dbReference type="InterPro" id="IPR014752">
    <property type="entry name" value="Arrestin-like_C"/>
</dbReference>
<dbReference type="InterPro" id="IPR014756">
    <property type="entry name" value="Ig_E-set"/>
</dbReference>
<dbReference type="RefSeq" id="XP_058349022.1">
    <property type="nucleotide sequence ID" value="XM_058480499.1"/>
</dbReference>
<keyword evidence="3" id="KW-1185">Reference proteome</keyword>
<reference evidence="2 3" key="1">
    <citation type="submission" date="2023-03" db="EMBL/GenBank/DDBJ databases">
        <title>Genome sequence of Lichtheimia ornata CBS 291.66.</title>
        <authorList>
            <person name="Mohabir J.T."/>
            <person name="Shea T.P."/>
            <person name="Kurbessoian T."/>
            <person name="Berby B."/>
            <person name="Fontaine J."/>
            <person name="Livny J."/>
            <person name="Gnirke A."/>
            <person name="Stajich J.E."/>
            <person name="Cuomo C.A."/>
        </authorList>
    </citation>
    <scope>NUCLEOTIDE SEQUENCE [LARGE SCALE GENOMIC DNA]</scope>
    <source>
        <strain evidence="2">CBS 291.66</strain>
    </source>
</reference>
<dbReference type="EMBL" id="JARTCD010000001">
    <property type="protein sequence ID" value="KAJ8664110.1"/>
    <property type="molecule type" value="Genomic_DNA"/>
</dbReference>
<feature type="region of interest" description="Disordered" evidence="1">
    <location>
        <begin position="366"/>
        <end position="392"/>
    </location>
</feature>
<protein>
    <recommendedName>
        <fullName evidence="4">Arrestin-like N-terminal domain-containing protein</fullName>
    </recommendedName>
</protein>
<organism evidence="2 3">
    <name type="scientific">Lichtheimia ornata</name>
    <dbReference type="NCBI Taxonomy" id="688661"/>
    <lineage>
        <taxon>Eukaryota</taxon>
        <taxon>Fungi</taxon>
        <taxon>Fungi incertae sedis</taxon>
        <taxon>Mucoromycota</taxon>
        <taxon>Mucoromycotina</taxon>
        <taxon>Mucoromycetes</taxon>
        <taxon>Mucorales</taxon>
        <taxon>Lichtheimiaceae</taxon>
        <taxon>Lichtheimia</taxon>
    </lineage>
</organism>
<evidence type="ECO:0008006" key="4">
    <source>
        <dbReference type="Google" id="ProtNLM"/>
    </source>
</evidence>